<evidence type="ECO:0000313" key="4">
    <source>
        <dbReference type="EMBL" id="CCE73364.1"/>
    </source>
</evidence>
<sequence length="121" mass="13416">MSQGKEQSNEKMAEDSSSAKISGTDPVGGADRVCSNGFDRVLEDEQIKSMLKYRALQFHLSVILKIIKDPGFSGENTAEGRREIANMKLTGLRSGGREENEIVEEFVDRILFLMESDESAN</sequence>
<gene>
    <name evidence="4" type="primary">Piso0_000397</name>
    <name evidence="3" type="ORF">GNLVRS01_PISO0A08448g</name>
    <name evidence="4" type="ORF">GNLVRS01_PISO0B08515g</name>
</gene>
<feature type="domain" description="Hit1 C-terminal" evidence="2">
    <location>
        <begin position="44"/>
        <end position="108"/>
    </location>
</feature>
<dbReference type="Proteomes" id="UP000005222">
    <property type="component" value="Chromosome B"/>
</dbReference>
<proteinExistence type="predicted"/>
<name>G8YTW3_PICSO</name>
<dbReference type="Proteomes" id="UP000005222">
    <property type="component" value="Chromosome A"/>
</dbReference>
<organism evidence="4 5">
    <name type="scientific">Pichia sorbitophila (strain ATCC MYA-4447 / BCRC 22081 / CBS 7064 / NBRC 10061 / NRRL Y-12695)</name>
    <name type="common">Hybrid yeast</name>
    <dbReference type="NCBI Taxonomy" id="559304"/>
    <lineage>
        <taxon>Eukaryota</taxon>
        <taxon>Fungi</taxon>
        <taxon>Dikarya</taxon>
        <taxon>Ascomycota</taxon>
        <taxon>Saccharomycotina</taxon>
        <taxon>Pichiomycetes</taxon>
        <taxon>Debaryomycetaceae</taxon>
        <taxon>Millerozyma</taxon>
    </lineage>
</organism>
<dbReference type="InterPro" id="IPR040722">
    <property type="entry name" value="Hit1_C"/>
</dbReference>
<reference evidence="4" key="1">
    <citation type="submission" date="2011-10" db="EMBL/GenBank/DDBJ databases">
        <authorList>
            <person name="Genoscope - CEA"/>
        </authorList>
    </citation>
    <scope>NUCLEOTIDE SEQUENCE</scope>
    <source>
        <strain evidence="4">CBS 7064</strain>
    </source>
</reference>
<dbReference type="AlphaFoldDB" id="G8YTW3"/>
<dbReference type="Pfam" id="PF18268">
    <property type="entry name" value="Hit1_C"/>
    <property type="match status" value="1"/>
</dbReference>
<dbReference type="InParanoid" id="G8YTW3"/>
<accession>G8YTW3</accession>
<dbReference type="eggNOG" id="ENOG502S27I">
    <property type="taxonomic scope" value="Eukaryota"/>
</dbReference>
<dbReference type="EMBL" id="FO082059">
    <property type="protein sequence ID" value="CCE72803.1"/>
    <property type="molecule type" value="Genomic_DNA"/>
</dbReference>
<dbReference type="HOGENOM" id="CLU_2038896_0_0_1"/>
<evidence type="ECO:0000313" key="5">
    <source>
        <dbReference type="Proteomes" id="UP000005222"/>
    </source>
</evidence>
<dbReference type="Gene3D" id="1.20.1440.260">
    <property type="match status" value="1"/>
</dbReference>
<dbReference type="OrthoDB" id="18412at2759"/>
<protein>
    <submittedName>
        <fullName evidence="4">Piso0_000397 protein</fullName>
    </submittedName>
</protein>
<dbReference type="STRING" id="559304.G8YTW3"/>
<evidence type="ECO:0000259" key="2">
    <source>
        <dbReference type="Pfam" id="PF18268"/>
    </source>
</evidence>
<keyword evidence="5" id="KW-1185">Reference proteome</keyword>
<reference evidence="5" key="2">
    <citation type="journal article" date="2012" name="G3 (Bethesda)">
        <title>Pichia sorbitophila, an interspecies yeast hybrid reveals early steps of genome resolution following polyploidization.</title>
        <authorList>
            <person name="Leh Louis V."/>
            <person name="Despons L."/>
            <person name="Friedrich A."/>
            <person name="Martin T."/>
            <person name="Durrens P."/>
            <person name="Casaregola S."/>
            <person name="Neuveglise C."/>
            <person name="Fairhead C."/>
            <person name="Marck C."/>
            <person name="Cruz J.A."/>
            <person name="Straub M.L."/>
            <person name="Kugler V."/>
            <person name="Sacerdot C."/>
            <person name="Uzunov Z."/>
            <person name="Thierry A."/>
            <person name="Weiss S."/>
            <person name="Bleykasten C."/>
            <person name="De Montigny J."/>
            <person name="Jacques N."/>
            <person name="Jung P."/>
            <person name="Lemaire M."/>
            <person name="Mallet S."/>
            <person name="Morel G."/>
            <person name="Richard G.F."/>
            <person name="Sarkar A."/>
            <person name="Savel G."/>
            <person name="Schacherer J."/>
            <person name="Seret M.L."/>
            <person name="Talla E."/>
            <person name="Samson G."/>
            <person name="Jubin C."/>
            <person name="Poulain J."/>
            <person name="Vacherie B."/>
            <person name="Barbe V."/>
            <person name="Pelletier E."/>
            <person name="Sherman D.J."/>
            <person name="Westhof E."/>
            <person name="Weissenbach J."/>
            <person name="Baret P.V."/>
            <person name="Wincker P."/>
            <person name="Gaillardin C."/>
            <person name="Dujon B."/>
            <person name="Souciet J.L."/>
        </authorList>
    </citation>
    <scope>NUCLEOTIDE SEQUENCE [LARGE SCALE GENOMIC DNA]</scope>
    <source>
        <strain evidence="5">ATCC MYA-4447 / BCRC 22081 / CBS 7064 / NBRC 10061 / NRRL Y-12695</strain>
    </source>
</reference>
<dbReference type="EMBL" id="FO082058">
    <property type="protein sequence ID" value="CCE73364.1"/>
    <property type="molecule type" value="Genomic_DNA"/>
</dbReference>
<feature type="region of interest" description="Disordered" evidence="1">
    <location>
        <begin position="1"/>
        <end position="30"/>
    </location>
</feature>
<evidence type="ECO:0000256" key="1">
    <source>
        <dbReference type="SAM" id="MobiDB-lite"/>
    </source>
</evidence>
<evidence type="ECO:0000313" key="3">
    <source>
        <dbReference type="EMBL" id="CCE72803.1"/>
    </source>
</evidence>